<name>A0A844H348_9RHOB</name>
<dbReference type="OrthoDB" id="9809772at2"/>
<dbReference type="PROSITE" id="PS50977">
    <property type="entry name" value="HTH_TETR_2"/>
    <property type="match status" value="1"/>
</dbReference>
<dbReference type="Pfam" id="PF17937">
    <property type="entry name" value="TetR_C_28"/>
    <property type="match status" value="1"/>
</dbReference>
<reference evidence="4 5" key="1">
    <citation type="submission" date="2019-11" db="EMBL/GenBank/DDBJ databases">
        <authorList>
            <person name="Dong K."/>
        </authorList>
    </citation>
    <scope>NUCLEOTIDE SEQUENCE [LARGE SCALE GENOMIC DNA]</scope>
    <source>
        <strain evidence="4 5">JCM 17370</strain>
    </source>
</reference>
<dbReference type="GO" id="GO:0003700">
    <property type="term" value="F:DNA-binding transcription factor activity"/>
    <property type="evidence" value="ECO:0007669"/>
    <property type="project" value="TreeGrafter"/>
</dbReference>
<comment type="caution">
    <text evidence="4">The sequence shown here is derived from an EMBL/GenBank/DDBJ whole genome shotgun (WGS) entry which is preliminary data.</text>
</comment>
<evidence type="ECO:0000259" key="3">
    <source>
        <dbReference type="PROSITE" id="PS50977"/>
    </source>
</evidence>
<dbReference type="AlphaFoldDB" id="A0A844H348"/>
<protein>
    <submittedName>
        <fullName evidence="4">TetR family transcriptional regulator</fullName>
    </submittedName>
</protein>
<evidence type="ECO:0000256" key="2">
    <source>
        <dbReference type="PROSITE-ProRule" id="PRU00335"/>
    </source>
</evidence>
<dbReference type="Gene3D" id="1.10.357.10">
    <property type="entry name" value="Tetracycline Repressor, domain 2"/>
    <property type="match status" value="1"/>
</dbReference>
<proteinExistence type="predicted"/>
<keyword evidence="5" id="KW-1185">Reference proteome</keyword>
<dbReference type="SUPFAM" id="SSF46689">
    <property type="entry name" value="Homeodomain-like"/>
    <property type="match status" value="1"/>
</dbReference>
<dbReference type="Pfam" id="PF00440">
    <property type="entry name" value="TetR_N"/>
    <property type="match status" value="1"/>
</dbReference>
<evidence type="ECO:0000313" key="4">
    <source>
        <dbReference type="EMBL" id="MTH33671.1"/>
    </source>
</evidence>
<dbReference type="PANTHER" id="PTHR30055:SF148">
    <property type="entry name" value="TETR-FAMILY TRANSCRIPTIONAL REGULATOR"/>
    <property type="match status" value="1"/>
</dbReference>
<organism evidence="4 5">
    <name type="scientific">Paracoccus limosus</name>
    <dbReference type="NCBI Taxonomy" id="913252"/>
    <lineage>
        <taxon>Bacteria</taxon>
        <taxon>Pseudomonadati</taxon>
        <taxon>Pseudomonadota</taxon>
        <taxon>Alphaproteobacteria</taxon>
        <taxon>Rhodobacterales</taxon>
        <taxon>Paracoccaceae</taxon>
        <taxon>Paracoccus</taxon>
    </lineage>
</organism>
<evidence type="ECO:0000313" key="5">
    <source>
        <dbReference type="Proteomes" id="UP000442533"/>
    </source>
</evidence>
<dbReference type="GO" id="GO:0000976">
    <property type="term" value="F:transcription cis-regulatory region binding"/>
    <property type="evidence" value="ECO:0007669"/>
    <property type="project" value="TreeGrafter"/>
</dbReference>
<dbReference type="RefSeq" id="WP_155063231.1">
    <property type="nucleotide sequence ID" value="NZ_WMIF01000003.1"/>
</dbReference>
<feature type="domain" description="HTH tetR-type" evidence="3">
    <location>
        <begin position="6"/>
        <end position="66"/>
    </location>
</feature>
<evidence type="ECO:0000256" key="1">
    <source>
        <dbReference type="ARBA" id="ARBA00023125"/>
    </source>
</evidence>
<gene>
    <name evidence="4" type="ORF">GL279_03580</name>
</gene>
<dbReference type="Proteomes" id="UP000442533">
    <property type="component" value="Unassembled WGS sequence"/>
</dbReference>
<dbReference type="InterPro" id="IPR001647">
    <property type="entry name" value="HTH_TetR"/>
</dbReference>
<dbReference type="InterPro" id="IPR050109">
    <property type="entry name" value="HTH-type_TetR-like_transc_reg"/>
</dbReference>
<feature type="DNA-binding region" description="H-T-H motif" evidence="2">
    <location>
        <begin position="29"/>
        <end position="48"/>
    </location>
</feature>
<dbReference type="InterPro" id="IPR041479">
    <property type="entry name" value="TetR_CgmR_C"/>
</dbReference>
<dbReference type="PANTHER" id="PTHR30055">
    <property type="entry name" value="HTH-TYPE TRANSCRIPTIONAL REGULATOR RUTR"/>
    <property type="match status" value="1"/>
</dbReference>
<sequence>MGRKPTISRDRLLDVAEDIVRQGGAAALTIGALAQAAGISKGGVQYSFASREALVQALIARWTTQFDAVLEPQDAADPVGFARRYIAATRASQPALNAKMAGLMIGYLEDPANLHEIREWYRGIFARLSGNSGAAQAARVAFLAVEGLFLMRINGIDESGAWGGFLDDVEAVLDRLAEPAPAVGPVAPDDRAEAG</sequence>
<dbReference type="EMBL" id="WMIF01000003">
    <property type="protein sequence ID" value="MTH33671.1"/>
    <property type="molecule type" value="Genomic_DNA"/>
</dbReference>
<dbReference type="InterPro" id="IPR009057">
    <property type="entry name" value="Homeodomain-like_sf"/>
</dbReference>
<accession>A0A844H348</accession>
<dbReference type="PRINTS" id="PR00455">
    <property type="entry name" value="HTHTETR"/>
</dbReference>
<keyword evidence="1 2" id="KW-0238">DNA-binding</keyword>